<evidence type="ECO:0000313" key="2">
    <source>
        <dbReference type="EMBL" id="TQN69796.1"/>
    </source>
</evidence>
<dbReference type="AlphaFoldDB" id="A0A5Q4BT10"/>
<dbReference type="InterPro" id="IPR032675">
    <property type="entry name" value="LRR_dom_sf"/>
</dbReference>
<feature type="compositionally biased region" description="Pro residues" evidence="1">
    <location>
        <begin position="858"/>
        <end position="871"/>
    </location>
</feature>
<dbReference type="Proteomes" id="UP000326340">
    <property type="component" value="Unassembled WGS sequence"/>
</dbReference>
<protein>
    <submittedName>
        <fullName evidence="2">DNA repair protein rad9</fullName>
    </submittedName>
</protein>
<dbReference type="InterPro" id="IPR046938">
    <property type="entry name" value="DNA_clamp_sf"/>
</dbReference>
<dbReference type="GO" id="GO:0006281">
    <property type="term" value="P:DNA repair"/>
    <property type="evidence" value="ECO:0007669"/>
    <property type="project" value="TreeGrafter"/>
</dbReference>
<dbReference type="GO" id="GO:0030896">
    <property type="term" value="C:checkpoint clamp complex"/>
    <property type="evidence" value="ECO:0007669"/>
    <property type="project" value="InterPro"/>
</dbReference>
<dbReference type="SUPFAM" id="SSF55979">
    <property type="entry name" value="DNA clamp"/>
    <property type="match status" value="1"/>
</dbReference>
<dbReference type="Gene3D" id="3.80.10.10">
    <property type="entry name" value="Ribonuclease Inhibitor"/>
    <property type="match status" value="1"/>
</dbReference>
<comment type="caution">
    <text evidence="2">The sequence shown here is derived from an EMBL/GenBank/DDBJ whole genome shotgun (WGS) entry which is preliminary data.</text>
</comment>
<sequence length="985" mass="110366">MESTQNRPAGFPGAAVQLDVWDLVFRQLAAMECYETLAICAQLNSVLSYLALGHLYRDQFCPPPPMGSQAAKTIWASVQSSTANTHPSGQSYLSHIRHLDFLNFISIDACIEVPDEGFVAHVTNQLANLNLGPADDPTDSPDIVATDQVSARHPNLENVVRPLLENLCKTARERELRVLLKSLTLDRWANAMPQIQDFKQLESLSLVFIEGLNAQAAQVVTSSLPNLRHITVVQASVPHTPDLASFLSNLKPDQLQSFSCSLNRVQVPVLNAISQQTSLRKLSLQFFNYPPVDMHVLFKLTKLTSLTLGFNFHATARTQAIFERWAETYRTHFAKWLTSCNDLRSLQLFRLPELVPAAADALPDLHLDRLHLFSTGHHTNLYEALATQQLKYLFLAEPSNDNATLQPWDRRELVVKAVVAMPCLRDLRLHTLFSLTCEELTRIAEGVPNLETISYVAPRREHPTHGLKALKSFQHLTSLTGRNQWFWNFRGPEGLLSNSETEAMMKMLSCMAVYENKRGHGLGHEGFLGNEYEFEEERIEDGVAALRDVLTCMNKFSDDVSLEAKKDKLILTALNQSKSAYSCFTFATNRFCSRYQFEGSAQYREKFYCTLHIRSLASIFRSRVGGDQQRDREKESTIDRCDVAIEDGPGVKSRLIVKLVFRNGVTSTHRLPFEVSVPVHAKFDRDEALHHWTIPSRTLRQLMEHFGPGVELLDINSDGEHVNFTCFTEKTTNGDEVLKKPLHTSIAIEVDEFEDIEVEDKLRIVISVKDFRAIIQHAGITGNHLSARYSSPARPIQFTYPGDGISCEFLLMTVGERGNPAQKTKKGKAAAANVAPRQQLEAASRRQSAAPSEVPQPVEQPPAQSMPPPLPAASAAKSSVAARTSLFDLRPSQRPPPATMRSEGLFVDNDQEWEPVRDEEDEDAEESARLEWDHSNQPNASAMHLDRAVFEENGEYNPTPASSAGLEPTQRLSDVRRLGLFYQGP</sequence>
<dbReference type="OrthoDB" id="60092at2759"/>
<organism evidence="2 3">
    <name type="scientific">Colletotrichum shisoi</name>
    <dbReference type="NCBI Taxonomy" id="2078593"/>
    <lineage>
        <taxon>Eukaryota</taxon>
        <taxon>Fungi</taxon>
        <taxon>Dikarya</taxon>
        <taxon>Ascomycota</taxon>
        <taxon>Pezizomycotina</taxon>
        <taxon>Sordariomycetes</taxon>
        <taxon>Hypocreomycetidae</taxon>
        <taxon>Glomerellales</taxon>
        <taxon>Glomerellaceae</taxon>
        <taxon>Colletotrichum</taxon>
        <taxon>Colletotrichum destructivum species complex</taxon>
    </lineage>
</organism>
<dbReference type="PANTHER" id="PTHR15237:SF0">
    <property type="entry name" value="CELL CYCLE CHECKPOINT CONTROL PROTEIN"/>
    <property type="match status" value="1"/>
</dbReference>
<gene>
    <name evidence="2" type="primary">Rad9-1</name>
    <name evidence="2" type="ORF">CSHISOI_05680</name>
</gene>
<dbReference type="GO" id="GO:0031573">
    <property type="term" value="P:mitotic intra-S DNA damage checkpoint signaling"/>
    <property type="evidence" value="ECO:0007669"/>
    <property type="project" value="TreeGrafter"/>
</dbReference>
<dbReference type="GO" id="GO:0071479">
    <property type="term" value="P:cellular response to ionizing radiation"/>
    <property type="evidence" value="ECO:0007669"/>
    <property type="project" value="TreeGrafter"/>
</dbReference>
<feature type="compositionally biased region" description="Low complexity" evidence="1">
    <location>
        <begin position="872"/>
        <end position="882"/>
    </location>
</feature>
<dbReference type="GO" id="GO:0000076">
    <property type="term" value="P:DNA replication checkpoint signaling"/>
    <property type="evidence" value="ECO:0007669"/>
    <property type="project" value="TreeGrafter"/>
</dbReference>
<dbReference type="Pfam" id="PF04139">
    <property type="entry name" value="Rad9"/>
    <property type="match status" value="1"/>
</dbReference>
<accession>A0A5Q4BT10</accession>
<dbReference type="PANTHER" id="PTHR15237">
    <property type="entry name" value="DNA REPAIR PROTEIN RAD9"/>
    <property type="match status" value="1"/>
</dbReference>
<dbReference type="Gene3D" id="3.70.10.10">
    <property type="match status" value="1"/>
</dbReference>
<name>A0A5Q4BT10_9PEZI</name>
<feature type="region of interest" description="Disordered" evidence="1">
    <location>
        <begin position="819"/>
        <end position="940"/>
    </location>
</feature>
<dbReference type="EMBL" id="PUHP01000469">
    <property type="protein sequence ID" value="TQN69796.1"/>
    <property type="molecule type" value="Genomic_DNA"/>
</dbReference>
<evidence type="ECO:0000313" key="3">
    <source>
        <dbReference type="Proteomes" id="UP000326340"/>
    </source>
</evidence>
<proteinExistence type="predicted"/>
<keyword evidence="3" id="KW-1185">Reference proteome</keyword>
<reference evidence="2 3" key="1">
    <citation type="journal article" date="2019" name="Sci. Rep.">
        <title>Colletotrichum shisoi sp. nov., an anthracnose pathogen of Perilla frutescens in Japan: molecular phylogenetic, morphological and genomic evidence.</title>
        <authorList>
            <person name="Gan P."/>
            <person name="Tsushima A."/>
            <person name="Hiroyama R."/>
            <person name="Narusaka M."/>
            <person name="Takano Y."/>
            <person name="Narusaka Y."/>
            <person name="Kawaradani M."/>
            <person name="Damm U."/>
            <person name="Shirasu K."/>
        </authorList>
    </citation>
    <scope>NUCLEOTIDE SEQUENCE [LARGE SCALE GENOMIC DNA]</scope>
    <source>
        <strain evidence="2 3">PG-2018a</strain>
    </source>
</reference>
<dbReference type="SUPFAM" id="SSF52047">
    <property type="entry name" value="RNI-like"/>
    <property type="match status" value="1"/>
</dbReference>
<dbReference type="InterPro" id="IPR007268">
    <property type="entry name" value="Rad9/Ddc1"/>
</dbReference>
<feature type="compositionally biased region" description="Acidic residues" evidence="1">
    <location>
        <begin position="909"/>
        <end position="925"/>
    </location>
</feature>
<evidence type="ECO:0000256" key="1">
    <source>
        <dbReference type="SAM" id="MobiDB-lite"/>
    </source>
</evidence>